<dbReference type="EMBL" id="CP144745">
    <property type="protein sequence ID" value="WVZ53951.1"/>
    <property type="molecule type" value="Genomic_DNA"/>
</dbReference>
<reference evidence="2 3" key="1">
    <citation type="submission" date="2024-02" db="EMBL/GenBank/DDBJ databases">
        <title>High-quality chromosome-scale genome assembly of Pensacola bahiagrass (Paspalum notatum Flugge var. saurae).</title>
        <authorList>
            <person name="Vega J.M."/>
            <person name="Podio M."/>
            <person name="Orjuela J."/>
            <person name="Siena L.A."/>
            <person name="Pessino S.C."/>
            <person name="Combes M.C."/>
            <person name="Mariac C."/>
            <person name="Albertini E."/>
            <person name="Pupilli F."/>
            <person name="Ortiz J.P.A."/>
            <person name="Leblanc O."/>
        </authorList>
    </citation>
    <scope>NUCLEOTIDE SEQUENCE [LARGE SCALE GENOMIC DNA]</scope>
    <source>
        <strain evidence="2">R1</strain>
        <tissue evidence="2">Leaf</tissue>
    </source>
</reference>
<dbReference type="SUPFAM" id="SSF81383">
    <property type="entry name" value="F-box domain"/>
    <property type="match status" value="1"/>
</dbReference>
<dbReference type="PANTHER" id="PTHR33207">
    <property type="entry name" value="F-BOX DOMAIN CONTAINING PROTEIN-RELATED"/>
    <property type="match status" value="1"/>
</dbReference>
<dbReference type="Proteomes" id="UP001341281">
    <property type="component" value="Chromosome 01"/>
</dbReference>
<dbReference type="InterPro" id="IPR036047">
    <property type="entry name" value="F-box-like_dom_sf"/>
</dbReference>
<sequence>MAASQQPPPPLSRSPPPAPTTISAIGDDLLREIFLRLPSLPSLVRAALTCRAFLHAVRSSPPFRRRFRSSHPPPLLGLFFDPDGPAIPSFAPLRRRSDPDLAAAVRGADFFLTRLPDADDAAPGWEIRGCRGGYVLLTNLAAGHVAVYNPLTRALDLLPPPPEETSDGCAGYFTYLDYHVVASDEEPGAFRVVCTSHDESRTRAAFFSSSDGGASREWRILPWAPPDATARPEDEKYWLHSGELVGESIYWTHTSKACMLVLDTAAMRFSRIDIPPYLQGQGHTLHRLRYGIHAAGLATEGLLEYHGAIKVLEIMEGVVYLSTSETFNDPDFPCWFLTFCLETGELTKLFQKKFYSFTKQSGFLVV</sequence>
<evidence type="ECO:0000259" key="1">
    <source>
        <dbReference type="Pfam" id="PF00646"/>
    </source>
</evidence>
<evidence type="ECO:0000313" key="3">
    <source>
        <dbReference type="Proteomes" id="UP001341281"/>
    </source>
</evidence>
<feature type="domain" description="F-box" evidence="1">
    <location>
        <begin position="26"/>
        <end position="64"/>
    </location>
</feature>
<protein>
    <recommendedName>
        <fullName evidence="1">F-box domain-containing protein</fullName>
    </recommendedName>
</protein>
<dbReference type="Pfam" id="PF00646">
    <property type="entry name" value="F-box"/>
    <property type="match status" value="1"/>
</dbReference>
<organism evidence="2 3">
    <name type="scientific">Paspalum notatum var. saurae</name>
    <dbReference type="NCBI Taxonomy" id="547442"/>
    <lineage>
        <taxon>Eukaryota</taxon>
        <taxon>Viridiplantae</taxon>
        <taxon>Streptophyta</taxon>
        <taxon>Embryophyta</taxon>
        <taxon>Tracheophyta</taxon>
        <taxon>Spermatophyta</taxon>
        <taxon>Magnoliopsida</taxon>
        <taxon>Liliopsida</taxon>
        <taxon>Poales</taxon>
        <taxon>Poaceae</taxon>
        <taxon>PACMAD clade</taxon>
        <taxon>Panicoideae</taxon>
        <taxon>Andropogonodae</taxon>
        <taxon>Paspaleae</taxon>
        <taxon>Paspalinae</taxon>
        <taxon>Paspalum</taxon>
    </lineage>
</organism>
<proteinExistence type="predicted"/>
<keyword evidence="3" id="KW-1185">Reference proteome</keyword>
<dbReference type="AlphaFoldDB" id="A0AAQ3PPH1"/>
<gene>
    <name evidence="2" type="ORF">U9M48_004834</name>
</gene>
<dbReference type="InterPro" id="IPR001810">
    <property type="entry name" value="F-box_dom"/>
</dbReference>
<evidence type="ECO:0000313" key="2">
    <source>
        <dbReference type="EMBL" id="WVZ53951.1"/>
    </source>
</evidence>
<accession>A0AAQ3PPH1</accession>
<name>A0AAQ3PPH1_PASNO</name>